<keyword evidence="3" id="KW-1003">Cell membrane</keyword>
<evidence type="ECO:0000256" key="7">
    <source>
        <dbReference type="SAM" id="Phobius"/>
    </source>
</evidence>
<evidence type="ECO:0000256" key="2">
    <source>
        <dbReference type="ARBA" id="ARBA00022448"/>
    </source>
</evidence>
<evidence type="ECO:0000313" key="10">
    <source>
        <dbReference type="Proteomes" id="UP000463051"/>
    </source>
</evidence>
<dbReference type="Pfam" id="PF07690">
    <property type="entry name" value="MFS_1"/>
    <property type="match status" value="1"/>
</dbReference>
<feature type="transmembrane region" description="Helical" evidence="7">
    <location>
        <begin position="238"/>
        <end position="258"/>
    </location>
</feature>
<gene>
    <name evidence="9" type="ORF">GJB61_19555</name>
</gene>
<dbReference type="Proteomes" id="UP000463051">
    <property type="component" value="Unassembled WGS sequence"/>
</dbReference>
<accession>A0A7X2H7X5</accession>
<dbReference type="PROSITE" id="PS50850">
    <property type="entry name" value="MFS"/>
    <property type="match status" value="1"/>
</dbReference>
<keyword evidence="5 7" id="KW-1133">Transmembrane helix</keyword>
<comment type="caution">
    <text evidence="9">The sequence shown here is derived from an EMBL/GenBank/DDBJ whole genome shotgun (WGS) entry which is preliminary data.</text>
</comment>
<evidence type="ECO:0000256" key="4">
    <source>
        <dbReference type="ARBA" id="ARBA00022692"/>
    </source>
</evidence>
<dbReference type="PRINTS" id="PR01036">
    <property type="entry name" value="TCRTETB"/>
</dbReference>
<feature type="transmembrane region" description="Helical" evidence="7">
    <location>
        <begin position="359"/>
        <end position="377"/>
    </location>
</feature>
<dbReference type="Gene3D" id="1.20.1250.20">
    <property type="entry name" value="MFS general substrate transporter like domains"/>
    <property type="match status" value="1"/>
</dbReference>
<dbReference type="PANTHER" id="PTHR23517:SF13">
    <property type="entry name" value="MAJOR FACILITATOR SUPERFAMILY MFS_1"/>
    <property type="match status" value="1"/>
</dbReference>
<dbReference type="SUPFAM" id="SSF103473">
    <property type="entry name" value="MFS general substrate transporter"/>
    <property type="match status" value="1"/>
</dbReference>
<dbReference type="InterPro" id="IPR036259">
    <property type="entry name" value="MFS_trans_sf"/>
</dbReference>
<dbReference type="GO" id="GO:0022857">
    <property type="term" value="F:transmembrane transporter activity"/>
    <property type="evidence" value="ECO:0007669"/>
    <property type="project" value="InterPro"/>
</dbReference>
<protein>
    <submittedName>
        <fullName evidence="9">MFS transporter</fullName>
    </submittedName>
</protein>
<feature type="transmembrane region" description="Helical" evidence="7">
    <location>
        <begin position="126"/>
        <end position="151"/>
    </location>
</feature>
<keyword evidence="4 7" id="KW-0812">Transmembrane</keyword>
<organism evidence="9 10">
    <name type="scientific">Paenibacillus monticola</name>
    <dbReference type="NCBI Taxonomy" id="2666075"/>
    <lineage>
        <taxon>Bacteria</taxon>
        <taxon>Bacillati</taxon>
        <taxon>Bacillota</taxon>
        <taxon>Bacilli</taxon>
        <taxon>Bacillales</taxon>
        <taxon>Paenibacillaceae</taxon>
        <taxon>Paenibacillus</taxon>
    </lineage>
</organism>
<evidence type="ECO:0000256" key="6">
    <source>
        <dbReference type="ARBA" id="ARBA00023136"/>
    </source>
</evidence>
<dbReference type="AlphaFoldDB" id="A0A7X2H7X5"/>
<keyword evidence="2" id="KW-0813">Transport</keyword>
<evidence type="ECO:0000256" key="5">
    <source>
        <dbReference type="ARBA" id="ARBA00022989"/>
    </source>
</evidence>
<sequence length="398" mass="43261">MKRILWVMLMMAFGATFTSPLFPLYQEHFHLTSLEITLLFAAYAVCLLPSLLIVGSKGKSWGLRKVLISSVLLSLVATLLFMSANQAWMLYAGRMLEGIAYGAFTGASAAFLFLKSPEEKKGIALTLLGVTILVGFGLGPAISGLMIQYAGYQPLRLPFVLLSVLLISALIALFTLPEDSSAKEGIASPKITLGIPKEISPHFWSFIGLSIFMVFTLNGIVLSLIPSFTKNVIHSSNLSVSGLLILLLLGGGAIAQMVRIPRNDMTRIRMGLIMLLTGSCFTVMSGETGRLSLLWLGIFIEAIGGGWTFQVSLRLAGILPKPNERAQVISTYYLLAYCGFIVPIIGVGGLTLIFSLNTALIVLDSLAAIMIVYIIVYSKRFEIYYADHKSKLLQSSRS</sequence>
<feature type="transmembrane region" description="Helical" evidence="7">
    <location>
        <begin position="292"/>
        <end position="311"/>
    </location>
</feature>
<name>A0A7X2H7X5_9BACL</name>
<evidence type="ECO:0000256" key="3">
    <source>
        <dbReference type="ARBA" id="ARBA00022475"/>
    </source>
</evidence>
<feature type="transmembrane region" description="Helical" evidence="7">
    <location>
        <begin position="66"/>
        <end position="89"/>
    </location>
</feature>
<comment type="subcellular location">
    <subcellularLocation>
        <location evidence="1">Cell membrane</location>
        <topology evidence="1">Multi-pass membrane protein</topology>
    </subcellularLocation>
</comment>
<dbReference type="RefSeq" id="WP_154120678.1">
    <property type="nucleotide sequence ID" value="NZ_WJXB01000007.1"/>
</dbReference>
<dbReference type="GO" id="GO:0005886">
    <property type="term" value="C:plasma membrane"/>
    <property type="evidence" value="ECO:0007669"/>
    <property type="project" value="UniProtKB-SubCell"/>
</dbReference>
<evidence type="ECO:0000259" key="8">
    <source>
        <dbReference type="PROSITE" id="PS50850"/>
    </source>
</evidence>
<feature type="domain" description="Major facilitator superfamily (MFS) profile" evidence="8">
    <location>
        <begin position="1"/>
        <end position="382"/>
    </location>
</feature>
<keyword evidence="10" id="KW-1185">Reference proteome</keyword>
<dbReference type="EMBL" id="WJXB01000007">
    <property type="protein sequence ID" value="MRN55181.1"/>
    <property type="molecule type" value="Genomic_DNA"/>
</dbReference>
<dbReference type="InterPro" id="IPR050171">
    <property type="entry name" value="MFS_Transporters"/>
</dbReference>
<dbReference type="InterPro" id="IPR020846">
    <property type="entry name" value="MFS_dom"/>
</dbReference>
<feature type="transmembrane region" description="Helical" evidence="7">
    <location>
        <begin position="157"/>
        <end position="176"/>
    </location>
</feature>
<evidence type="ECO:0000256" key="1">
    <source>
        <dbReference type="ARBA" id="ARBA00004651"/>
    </source>
</evidence>
<evidence type="ECO:0000313" key="9">
    <source>
        <dbReference type="EMBL" id="MRN55181.1"/>
    </source>
</evidence>
<dbReference type="InterPro" id="IPR011701">
    <property type="entry name" value="MFS"/>
</dbReference>
<feature type="transmembrane region" description="Helical" evidence="7">
    <location>
        <begin position="203"/>
        <end position="226"/>
    </location>
</feature>
<proteinExistence type="predicted"/>
<keyword evidence="6 7" id="KW-0472">Membrane</keyword>
<feature type="transmembrane region" description="Helical" evidence="7">
    <location>
        <begin position="34"/>
        <end position="54"/>
    </location>
</feature>
<dbReference type="PANTHER" id="PTHR23517">
    <property type="entry name" value="RESISTANCE PROTEIN MDTM, PUTATIVE-RELATED-RELATED"/>
    <property type="match status" value="1"/>
</dbReference>
<feature type="transmembrane region" description="Helical" evidence="7">
    <location>
        <begin position="332"/>
        <end position="353"/>
    </location>
</feature>
<reference evidence="9 10" key="1">
    <citation type="submission" date="2019-11" db="EMBL/GenBank/DDBJ databases">
        <title>Paenibacillus monticola sp. nov., a novel PGPR strain isolated from mountain sample in China.</title>
        <authorList>
            <person name="Zhao Q."/>
            <person name="Li H.-P."/>
            <person name="Zhang J.-L."/>
        </authorList>
    </citation>
    <scope>NUCLEOTIDE SEQUENCE [LARGE SCALE GENOMIC DNA]</scope>
    <source>
        <strain evidence="9 10">LC-T2</strain>
    </source>
</reference>